<protein>
    <submittedName>
        <fullName evidence="1">Uncharacterized protein</fullName>
    </submittedName>
</protein>
<name>A0A0D0X5F7_9ACTN</name>
<gene>
    <name evidence="1" type="ORF">TK50_03675</name>
</gene>
<reference evidence="1 2" key="1">
    <citation type="submission" date="2015-01" db="EMBL/GenBank/DDBJ databases">
        <title>Sequencing and annotation of Micromonospora carbonacea strain JXNU-1 genome.</title>
        <authorList>
            <person name="Long Z."/>
            <person name="Huang Y."/>
            <person name="Jiang Y."/>
        </authorList>
    </citation>
    <scope>NUCLEOTIDE SEQUENCE [LARGE SCALE GENOMIC DNA]</scope>
    <source>
        <strain evidence="1 2">JXNU-1</strain>
    </source>
</reference>
<accession>A0A0D0X5F7</accession>
<dbReference type="EMBL" id="JXSX01000001">
    <property type="protein sequence ID" value="KIR64730.1"/>
    <property type="molecule type" value="Genomic_DNA"/>
</dbReference>
<dbReference type="AlphaFoldDB" id="A0A0D0X5F7"/>
<dbReference type="Proteomes" id="UP000032254">
    <property type="component" value="Unassembled WGS sequence"/>
</dbReference>
<dbReference type="PATRIC" id="fig|47853.6.peg.786"/>
<comment type="caution">
    <text evidence="1">The sequence shown here is derived from an EMBL/GenBank/DDBJ whole genome shotgun (WGS) entry which is preliminary data.</text>
</comment>
<evidence type="ECO:0000313" key="1">
    <source>
        <dbReference type="EMBL" id="KIR64730.1"/>
    </source>
</evidence>
<sequence length="75" mass="8891">MSEGDFHLLLIWFMPYYHTTYTSDLNEYKRFLDSVLAESYRLDVALLLGDMYPICRTITKERQAVRLRALKKKAA</sequence>
<evidence type="ECO:0000313" key="2">
    <source>
        <dbReference type="Proteomes" id="UP000032254"/>
    </source>
</evidence>
<organism evidence="1 2">
    <name type="scientific">Micromonospora haikouensis</name>
    <dbReference type="NCBI Taxonomy" id="686309"/>
    <lineage>
        <taxon>Bacteria</taxon>
        <taxon>Bacillati</taxon>
        <taxon>Actinomycetota</taxon>
        <taxon>Actinomycetes</taxon>
        <taxon>Micromonosporales</taxon>
        <taxon>Micromonosporaceae</taxon>
        <taxon>Micromonospora</taxon>
    </lineage>
</organism>
<keyword evidence="2" id="KW-1185">Reference proteome</keyword>
<proteinExistence type="predicted"/>